<proteinExistence type="predicted"/>
<evidence type="ECO:0000256" key="1">
    <source>
        <dbReference type="SAM" id="Phobius"/>
    </source>
</evidence>
<gene>
    <name evidence="2" type="ORF">SAMN02745193_01012</name>
</gene>
<keyword evidence="1" id="KW-0812">Transmembrane</keyword>
<dbReference type="OrthoDB" id="9922016at2"/>
<reference evidence="3" key="1">
    <citation type="submission" date="2016-12" db="EMBL/GenBank/DDBJ databases">
        <authorList>
            <person name="Varghese N."/>
            <person name="Submissions S."/>
        </authorList>
    </citation>
    <scope>NUCLEOTIDE SEQUENCE [LARGE SCALE GENOMIC DNA]</scope>
    <source>
        <strain evidence="3">DSM 11032</strain>
    </source>
</reference>
<keyword evidence="1" id="KW-0472">Membrane</keyword>
<protein>
    <submittedName>
        <fullName evidence="2">Uncharacterized protein</fullName>
    </submittedName>
</protein>
<evidence type="ECO:0000313" key="2">
    <source>
        <dbReference type="EMBL" id="SHN53726.1"/>
    </source>
</evidence>
<name>A0A1M7S5J0_9SPHN</name>
<feature type="transmembrane region" description="Helical" evidence="1">
    <location>
        <begin position="39"/>
        <end position="58"/>
    </location>
</feature>
<keyword evidence="3" id="KW-1185">Reference proteome</keyword>
<evidence type="ECO:0000313" key="3">
    <source>
        <dbReference type="Proteomes" id="UP000184391"/>
    </source>
</evidence>
<accession>A0A1M7S5J0</accession>
<dbReference type="AlphaFoldDB" id="A0A1M7S5J0"/>
<organism evidence="2 3">
    <name type="scientific">Erythrobacter sanguineus</name>
    <dbReference type="NCBI Taxonomy" id="198312"/>
    <lineage>
        <taxon>Bacteria</taxon>
        <taxon>Pseudomonadati</taxon>
        <taxon>Pseudomonadota</taxon>
        <taxon>Alphaproteobacteria</taxon>
        <taxon>Sphingomonadales</taxon>
        <taxon>Erythrobacteraceae</taxon>
        <taxon>Erythrobacter/Porphyrobacter group</taxon>
        <taxon>Erythrobacter</taxon>
    </lineage>
</organism>
<dbReference type="STRING" id="198312.SAMN02745193_01012"/>
<keyword evidence="1" id="KW-1133">Transmembrane helix</keyword>
<sequence>MNRLVDRVVDLTPAILIGLFVLVLLNALANGQNFTTQAYHGSFLLMAASALTYFRRYLETRQ</sequence>
<dbReference type="EMBL" id="FRDF01000005">
    <property type="protein sequence ID" value="SHN53726.1"/>
    <property type="molecule type" value="Genomic_DNA"/>
</dbReference>
<dbReference type="RefSeq" id="WP_072673580.1">
    <property type="nucleotide sequence ID" value="NZ_FRDF01000005.1"/>
</dbReference>
<dbReference type="Proteomes" id="UP000184391">
    <property type="component" value="Unassembled WGS sequence"/>
</dbReference>